<proteinExistence type="predicted"/>
<dbReference type="PROSITE" id="PS50126">
    <property type="entry name" value="S1"/>
    <property type="match status" value="2"/>
</dbReference>
<feature type="compositionally biased region" description="Basic and acidic residues" evidence="1">
    <location>
        <begin position="163"/>
        <end position="172"/>
    </location>
</feature>
<dbReference type="InterPro" id="IPR003029">
    <property type="entry name" value="S1_domain"/>
</dbReference>
<feature type="domain" description="S1 motif" evidence="2">
    <location>
        <begin position="49"/>
        <end position="156"/>
    </location>
</feature>
<dbReference type="PANTHER" id="PTHR15838">
    <property type="entry name" value="NUCLEOLAR PROTEIN OF 40 KDA"/>
    <property type="match status" value="1"/>
</dbReference>
<dbReference type="GeneID" id="19015718"/>
<dbReference type="SUPFAM" id="SSF50249">
    <property type="entry name" value="Nucleic acid-binding proteins"/>
    <property type="match status" value="2"/>
</dbReference>
<reference evidence="3 4" key="1">
    <citation type="submission" date="2011-10" db="EMBL/GenBank/DDBJ databases">
        <authorList>
            <person name="Genoscope - CEA"/>
        </authorList>
    </citation>
    <scope>NUCLEOTIDE SEQUENCE [LARGE SCALE GENOMIC DNA]</scope>
    <source>
        <strain evidence="3 4">RCC 1105</strain>
    </source>
</reference>
<accession>K8F5F1</accession>
<feature type="region of interest" description="Disordered" evidence="1">
    <location>
        <begin position="75"/>
        <end position="96"/>
    </location>
</feature>
<gene>
    <name evidence="3" type="ORF">Bathy05g02150</name>
</gene>
<dbReference type="EMBL" id="FO082274">
    <property type="protein sequence ID" value="CCO16783.1"/>
    <property type="molecule type" value="Genomic_DNA"/>
</dbReference>
<organism evidence="3 4">
    <name type="scientific">Bathycoccus prasinos</name>
    <dbReference type="NCBI Taxonomy" id="41875"/>
    <lineage>
        <taxon>Eukaryota</taxon>
        <taxon>Viridiplantae</taxon>
        <taxon>Chlorophyta</taxon>
        <taxon>Mamiellophyceae</taxon>
        <taxon>Mamiellales</taxon>
        <taxon>Bathycoccaceae</taxon>
        <taxon>Bathycoccus</taxon>
    </lineage>
</organism>
<dbReference type="SMART" id="SM00316">
    <property type="entry name" value="S1"/>
    <property type="match status" value="2"/>
</dbReference>
<feature type="region of interest" description="Disordered" evidence="1">
    <location>
        <begin position="278"/>
        <end position="461"/>
    </location>
</feature>
<feature type="domain" description="S1 motif" evidence="2">
    <location>
        <begin position="205"/>
        <end position="289"/>
    </location>
</feature>
<name>K8F5F1_9CHLO</name>
<protein>
    <recommendedName>
        <fullName evidence="2">S1 motif domain-containing protein</fullName>
    </recommendedName>
</protein>
<dbReference type="Proteomes" id="UP000198341">
    <property type="component" value="Chromosome 5"/>
</dbReference>
<evidence type="ECO:0000259" key="2">
    <source>
        <dbReference type="PROSITE" id="PS50126"/>
    </source>
</evidence>
<feature type="compositionally biased region" description="Basic and acidic residues" evidence="1">
    <location>
        <begin position="293"/>
        <end position="314"/>
    </location>
</feature>
<evidence type="ECO:0000313" key="4">
    <source>
        <dbReference type="Proteomes" id="UP000198341"/>
    </source>
</evidence>
<dbReference type="GO" id="GO:0003723">
    <property type="term" value="F:RNA binding"/>
    <property type="evidence" value="ECO:0007669"/>
    <property type="project" value="TreeGrafter"/>
</dbReference>
<dbReference type="OrthoDB" id="498561at2759"/>
<dbReference type="PANTHER" id="PTHR15838:SF1">
    <property type="entry name" value="ZINC FINGER CCHC DOMAIN-CONTAINING PROTEIN 17"/>
    <property type="match status" value="1"/>
</dbReference>
<feature type="compositionally biased region" description="Low complexity" evidence="1">
    <location>
        <begin position="173"/>
        <end position="183"/>
    </location>
</feature>
<dbReference type="Pfam" id="PF00575">
    <property type="entry name" value="S1"/>
    <property type="match status" value="1"/>
</dbReference>
<feature type="compositionally biased region" description="Basic and acidic residues" evidence="1">
    <location>
        <begin position="1"/>
        <end position="12"/>
    </location>
</feature>
<feature type="region of interest" description="Disordered" evidence="1">
    <location>
        <begin position="157"/>
        <end position="192"/>
    </location>
</feature>
<dbReference type="STRING" id="41875.K8F5F1"/>
<sequence length="461" mass="52096">MREEEGGRRCDDDDRYYDHRHRRDDDREFARRDGGEDLDVDVPPPFARGEIRKGIVRSIQPYGLFVRLMEEAEEENKEDVYGGGGGRGGRGRRHLPDGLVHASQVSNDITFQRDDTDEAKVQSLSYFFPVDAKVFAKVLKCEKDPARGWKVSLSMKNVDQESGEDKDPENRENGFNANNNTNNSHDGYRNNNNNASTASFTADLFGVYEGKVSSIKPYGVFVNLENTRTSALIHVSEISEHLRFSREDTDEDKVMGIEGVLSVGESCFVKIIEMKPPESERDRMKLSGSIRLVDQKSGEDLDPENRKLRERRDGGGGGDGGRFNKKPVGADAGEKVQPGGIVHWGHEKADVKEQSKNAYDFVVDVEDDQKHEPKADDYSKPRFGHGLEGYVPEIKKGKKRKDSSSSKKDKKKDSKKRKKREKKEKKKRKKSRKRDKRKKKSSSSSHSSSSSDSDSYSSSSY</sequence>
<feature type="region of interest" description="Disordered" evidence="1">
    <location>
        <begin position="1"/>
        <end position="42"/>
    </location>
</feature>
<evidence type="ECO:0000313" key="3">
    <source>
        <dbReference type="EMBL" id="CCO16783.1"/>
    </source>
</evidence>
<feature type="compositionally biased region" description="Low complexity" evidence="1">
    <location>
        <begin position="442"/>
        <end position="461"/>
    </location>
</feature>
<dbReference type="KEGG" id="bpg:Bathy05g02150"/>
<feature type="compositionally biased region" description="Basic and acidic residues" evidence="1">
    <location>
        <begin position="23"/>
        <end position="35"/>
    </location>
</feature>
<dbReference type="RefSeq" id="XP_007513225.1">
    <property type="nucleotide sequence ID" value="XM_007513163.1"/>
</dbReference>
<feature type="compositionally biased region" description="Basic residues" evidence="1">
    <location>
        <begin position="408"/>
        <end position="441"/>
    </location>
</feature>
<dbReference type="GO" id="GO:0043489">
    <property type="term" value="P:RNA stabilization"/>
    <property type="evidence" value="ECO:0007669"/>
    <property type="project" value="TreeGrafter"/>
</dbReference>
<dbReference type="Gene3D" id="2.40.50.140">
    <property type="entry name" value="Nucleic acid-binding proteins"/>
    <property type="match status" value="2"/>
</dbReference>
<dbReference type="eggNOG" id="ENOG502SXS6">
    <property type="taxonomic scope" value="Eukaryota"/>
</dbReference>
<dbReference type="AlphaFoldDB" id="K8F5F1"/>
<feature type="compositionally biased region" description="Basic and acidic residues" evidence="1">
    <location>
        <begin position="368"/>
        <end position="380"/>
    </location>
</feature>
<keyword evidence="4" id="KW-1185">Reference proteome</keyword>
<evidence type="ECO:0000256" key="1">
    <source>
        <dbReference type="SAM" id="MobiDB-lite"/>
    </source>
</evidence>
<dbReference type="InterPro" id="IPR012340">
    <property type="entry name" value="NA-bd_OB-fold"/>
</dbReference>
<feature type="compositionally biased region" description="Basic and acidic residues" evidence="1">
    <location>
        <begin position="344"/>
        <end position="355"/>
    </location>
</feature>